<feature type="region of interest" description="Disordered" evidence="1">
    <location>
        <begin position="319"/>
        <end position="353"/>
    </location>
</feature>
<organism evidence="2">
    <name type="scientific">Spongospora subterranea</name>
    <dbReference type="NCBI Taxonomy" id="70186"/>
    <lineage>
        <taxon>Eukaryota</taxon>
        <taxon>Sar</taxon>
        <taxon>Rhizaria</taxon>
        <taxon>Endomyxa</taxon>
        <taxon>Phytomyxea</taxon>
        <taxon>Plasmodiophorida</taxon>
        <taxon>Plasmodiophoridae</taxon>
        <taxon>Spongospora</taxon>
    </lineage>
</organism>
<sequence>LDGRLFRTAKTAMKVICGDATGLLKVVDIPTKKQVSCFGAQSLDNGIMKMTITDGRSLVALKNGHVRAVSLEKGAIDKTFEFSRQETVGLCSLADQRVLVCNSLGNVSIATWDSPNEVATTFKVGANTKGFASFGDNVIGAGGKEQDLQIWDVNTQSCVFKARNVPLTKLSLAVPIFINTVAFHPTDSNIVATGTAFHHVRLYDSRKGRRPIMDVEVGENAVSAVAMCPDGNSVFVADGVGILTQRDLRRNLVAAGRFVGSSGSIRDIAVGADHIASVGLDRFLHIHEISSRKETARVYLKQQMNCVSWLPEVQAPDACQSEDEVDEMWDQMESADDEDHEQDNNRSKKIKLN</sequence>
<dbReference type="AlphaFoldDB" id="A0A0H5R8U8"/>
<protein>
    <recommendedName>
        <fullName evidence="3">Ribosome biogenesis protein NSA1</fullName>
    </recommendedName>
</protein>
<dbReference type="InterPro" id="IPR037379">
    <property type="entry name" value="WDR74/Nsa1"/>
</dbReference>
<evidence type="ECO:0000313" key="2">
    <source>
        <dbReference type="EMBL" id="CRZ10550.1"/>
    </source>
</evidence>
<dbReference type="PANTHER" id="PTHR16038">
    <property type="entry name" value="NOP SEVEN ASSOCIATED PROTEIN 1"/>
    <property type="match status" value="1"/>
</dbReference>
<dbReference type="GO" id="GO:0005730">
    <property type="term" value="C:nucleolus"/>
    <property type="evidence" value="ECO:0007669"/>
    <property type="project" value="InterPro"/>
</dbReference>
<dbReference type="Gene3D" id="2.130.10.10">
    <property type="entry name" value="YVTN repeat-like/Quinoprotein amine dehydrogenase"/>
    <property type="match status" value="2"/>
</dbReference>
<evidence type="ECO:0000256" key="1">
    <source>
        <dbReference type="SAM" id="MobiDB-lite"/>
    </source>
</evidence>
<dbReference type="GO" id="GO:0030687">
    <property type="term" value="C:preribosome, large subunit precursor"/>
    <property type="evidence" value="ECO:0007669"/>
    <property type="project" value="TreeGrafter"/>
</dbReference>
<evidence type="ECO:0008006" key="3">
    <source>
        <dbReference type="Google" id="ProtNLM"/>
    </source>
</evidence>
<name>A0A0H5R8U8_9EUKA</name>
<feature type="non-terminal residue" evidence="2">
    <location>
        <position position="1"/>
    </location>
</feature>
<proteinExistence type="predicted"/>
<dbReference type="PANTHER" id="PTHR16038:SF4">
    <property type="entry name" value="WD REPEAT-CONTAINING PROTEIN 74"/>
    <property type="match status" value="1"/>
</dbReference>
<reference evidence="2" key="1">
    <citation type="submission" date="2015-04" db="EMBL/GenBank/DDBJ databases">
        <title>The genome sequence of the plant pathogenic Rhizarian Plasmodiophora brassicae reveals insights in its biotrophic life cycle and the origin of chitin synthesis.</title>
        <authorList>
            <person name="Schwelm A."/>
            <person name="Fogelqvist J."/>
            <person name="Knaust A."/>
            <person name="Julke S."/>
            <person name="Lilja T."/>
            <person name="Dhandapani V."/>
            <person name="Bonilla-Rosso G."/>
            <person name="Karlsson M."/>
            <person name="Shevchenko A."/>
            <person name="Choi S.R."/>
            <person name="Kim H.G."/>
            <person name="Park J.Y."/>
            <person name="Lim Y.P."/>
            <person name="Ludwig-Muller J."/>
            <person name="Dixelius C."/>
        </authorList>
    </citation>
    <scope>NUCLEOTIDE SEQUENCE</scope>
    <source>
        <tissue evidence="2">Potato root galls</tissue>
    </source>
</reference>
<accession>A0A0H5R8U8</accession>
<dbReference type="InterPro" id="IPR036322">
    <property type="entry name" value="WD40_repeat_dom_sf"/>
</dbReference>
<feature type="compositionally biased region" description="Acidic residues" evidence="1">
    <location>
        <begin position="320"/>
        <end position="341"/>
    </location>
</feature>
<dbReference type="GO" id="GO:0042273">
    <property type="term" value="P:ribosomal large subunit biogenesis"/>
    <property type="evidence" value="ECO:0007669"/>
    <property type="project" value="InterPro"/>
</dbReference>
<dbReference type="EMBL" id="HACM01010108">
    <property type="protein sequence ID" value="CRZ10550.1"/>
    <property type="molecule type" value="Transcribed_RNA"/>
</dbReference>
<dbReference type="SUPFAM" id="SSF50978">
    <property type="entry name" value="WD40 repeat-like"/>
    <property type="match status" value="1"/>
</dbReference>
<dbReference type="InterPro" id="IPR015943">
    <property type="entry name" value="WD40/YVTN_repeat-like_dom_sf"/>
</dbReference>